<gene>
    <name evidence="2" type="primary">Glrx5</name>
    <name evidence="2" type="ORF">AK812_SmicGene4837</name>
</gene>
<keyword evidence="3" id="KW-1185">Reference proteome</keyword>
<proteinExistence type="predicted"/>
<evidence type="ECO:0000313" key="2">
    <source>
        <dbReference type="EMBL" id="OLQ11364.1"/>
    </source>
</evidence>
<comment type="caution">
    <text evidence="2">The sequence shown here is derived from an EMBL/GenBank/DDBJ whole genome shotgun (WGS) entry which is preliminary data.</text>
</comment>
<evidence type="ECO:0000313" key="3">
    <source>
        <dbReference type="Proteomes" id="UP000186817"/>
    </source>
</evidence>
<dbReference type="Gene3D" id="3.40.30.10">
    <property type="entry name" value="Glutaredoxin"/>
    <property type="match status" value="1"/>
</dbReference>
<organism evidence="2 3">
    <name type="scientific">Symbiodinium microadriaticum</name>
    <name type="common">Dinoflagellate</name>
    <name type="synonym">Zooxanthella microadriatica</name>
    <dbReference type="NCBI Taxonomy" id="2951"/>
    <lineage>
        <taxon>Eukaryota</taxon>
        <taxon>Sar</taxon>
        <taxon>Alveolata</taxon>
        <taxon>Dinophyceae</taxon>
        <taxon>Suessiales</taxon>
        <taxon>Symbiodiniaceae</taxon>
        <taxon>Symbiodinium</taxon>
    </lineage>
</organism>
<reference evidence="2 3" key="1">
    <citation type="submission" date="2016-02" db="EMBL/GenBank/DDBJ databases">
        <title>Genome analysis of coral dinoflagellate symbionts highlights evolutionary adaptations to a symbiotic lifestyle.</title>
        <authorList>
            <person name="Aranda M."/>
            <person name="Li Y."/>
            <person name="Liew Y.J."/>
            <person name="Baumgarten S."/>
            <person name="Simakov O."/>
            <person name="Wilson M."/>
            <person name="Piel J."/>
            <person name="Ashoor H."/>
            <person name="Bougouffa S."/>
            <person name="Bajic V.B."/>
            <person name="Ryu T."/>
            <person name="Ravasi T."/>
            <person name="Bayer T."/>
            <person name="Micklem G."/>
            <person name="Kim H."/>
            <person name="Bhak J."/>
            <person name="Lajeunesse T.C."/>
            <person name="Voolstra C.R."/>
        </authorList>
    </citation>
    <scope>NUCLEOTIDE SEQUENCE [LARGE SCALE GENOMIC DNA]</scope>
    <source>
        <strain evidence="2 3">CCMP2467</strain>
    </source>
</reference>
<protein>
    <submittedName>
        <fullName evidence="2">Glutaredoxin-related protein 5, mitochondrial</fullName>
    </submittedName>
</protein>
<feature type="region of interest" description="Disordered" evidence="1">
    <location>
        <begin position="556"/>
        <end position="629"/>
    </location>
</feature>
<dbReference type="InterPro" id="IPR043136">
    <property type="entry name" value="B30.2/SPRY_sf"/>
</dbReference>
<name>A0A1Q9EV90_SYMMI</name>
<dbReference type="SUPFAM" id="SSF52833">
    <property type="entry name" value="Thioredoxin-like"/>
    <property type="match status" value="1"/>
</dbReference>
<dbReference type="Gene3D" id="2.60.120.920">
    <property type="match status" value="1"/>
</dbReference>
<feature type="compositionally biased region" description="Polar residues" evidence="1">
    <location>
        <begin position="576"/>
        <end position="589"/>
    </location>
</feature>
<feature type="compositionally biased region" description="Acidic residues" evidence="1">
    <location>
        <begin position="560"/>
        <end position="572"/>
    </location>
</feature>
<dbReference type="EMBL" id="LSRX01000060">
    <property type="protein sequence ID" value="OLQ11364.1"/>
    <property type="molecule type" value="Genomic_DNA"/>
</dbReference>
<accession>A0A1Q9EV90</accession>
<dbReference type="Proteomes" id="UP000186817">
    <property type="component" value="Unassembled WGS sequence"/>
</dbReference>
<dbReference type="AlphaFoldDB" id="A0A1Q9EV90"/>
<dbReference type="OrthoDB" id="420201at2759"/>
<evidence type="ECO:0000256" key="1">
    <source>
        <dbReference type="SAM" id="MobiDB-lite"/>
    </source>
</evidence>
<dbReference type="InterPro" id="IPR036249">
    <property type="entry name" value="Thioredoxin-like_sf"/>
</dbReference>
<dbReference type="PROSITE" id="PS51354">
    <property type="entry name" value="GLUTAREDOXIN_2"/>
    <property type="match status" value="1"/>
</dbReference>
<sequence length="1204" mass="129612">MHARFALRRCALAAAVRVRPIPLRPAARSFAASPLDTTAKLYDELVDKSLKEYQANQKVVAADLDAEISNSKVVLFMEGTPDAPKSEPSLNAVKMLTEAQVVPMTSVNVLTHPAILGYTVAKTQKRRTPHLYVNGSFYADYDGLLAQHGTGQLAKNLGTEATKSSGVFGGELPIATYCVAAQLRALSSETGSGFSNSEADCHAVLVQTVRLSQMEVVGLGRNAADPQDTVIELHLLVIPADRQEDRTLTHEQVVIDVNRLKAGVPGETATFIFELFFLTPSAAEEAETGPPNAVAACTGGPSEGAAGPVQPLDQMLMPGECRIDLLGASSSAAPLLWAGTIVLFSLILVQSPLRAGLELKLGGTQLLRGKDRSVLQKNEPKMAFSAEPVRNLGGRGCWFEIRVDVFAGGEMCLMGLGFTATDPETLVNESEAEEAPPLPGCAGHIPNSFVVGYGRSLYWNGERIEIEPIFAKLKPAQTFTVGALANLDGGLELYINRRLVYTFSPEANVKRPIEVDAPLWAVVDCSGGLKKASLIPDSILPTPEEAALGEEEKALGAGTEAEDGEPNPDETGDVCTRSTRMSVIGSTVSLRRPASATALKARKPHRSAGTESQISRPRTPSTSVGSAVRSLSSSALQRFQDDEQRSHVGSAAPVASSLGLVSVPSDVVREGLLRIPFAPSIGREPICTEPFSPNYRSNHIGMEERPGPGWDFTNAGLSALRLPTQAAEGHVAEFARTCALQSRTSIRAYEGQRRALPLREWSEVQNVSRHRETMLRDLHQKSNPDIVKAVDRPVPPVPVRPFLPFQDPGSWMENGLQGMALVRVEAIEAAFHDDNWLNQRGAAGADMPIECILESRPELNSAAAGASGGAPRLVLSSPGGRCLRPFQAPFSVSSHWRFLGLRCNGSYFFPFFFFPSPSCASRPGWRFAGVEVPHHAFPPPSFLHLTPTHAGEWPSRPRTRPPRLLAGVLYGGLNWVNPVRWPPPLGAVKGLARDYEDNMVQRVGELNAEVVIELFMKRGADQPRSSRKEQWNKVMKAASRPGVVGPVDERAIPRGSQGDLIATGGCGEEEDGQTLLVDSEDLISAFNLFRVPDVWASLEGHPLWLAVTIMQAVFAKTGMIDRTLRAVEEGIASPEVQKTGALFTFAAVFRRPLFSVWGGGAAVAQTATARKPTVAAVEEDDDGPSAAERILLEMDGDPLVVAKF</sequence>
<feature type="compositionally biased region" description="Polar residues" evidence="1">
    <location>
        <begin position="609"/>
        <end position="620"/>
    </location>
</feature>